<name>A0A1N7SD17_9BURK</name>
<evidence type="ECO:0000313" key="2">
    <source>
        <dbReference type="Proteomes" id="UP000195569"/>
    </source>
</evidence>
<proteinExistence type="predicted"/>
<gene>
    <name evidence="1" type="ORF">BN2476_460100</name>
</gene>
<organism evidence="1 2">
    <name type="scientific">Paraburkholderia piptadeniae</name>
    <dbReference type="NCBI Taxonomy" id="1701573"/>
    <lineage>
        <taxon>Bacteria</taxon>
        <taxon>Pseudomonadati</taxon>
        <taxon>Pseudomonadota</taxon>
        <taxon>Betaproteobacteria</taxon>
        <taxon>Burkholderiales</taxon>
        <taxon>Burkholderiaceae</taxon>
        <taxon>Paraburkholderia</taxon>
    </lineage>
</organism>
<accession>A0A1N7SD17</accession>
<keyword evidence="2" id="KW-1185">Reference proteome</keyword>
<reference evidence="1" key="1">
    <citation type="submission" date="2016-12" db="EMBL/GenBank/DDBJ databases">
        <authorList>
            <person name="Moulin L."/>
        </authorList>
    </citation>
    <scope>NUCLEOTIDE SEQUENCE [LARGE SCALE GENOMIC DNA]</scope>
    <source>
        <strain evidence="1">STM 7183</strain>
    </source>
</reference>
<dbReference type="Proteomes" id="UP000195569">
    <property type="component" value="Unassembled WGS sequence"/>
</dbReference>
<dbReference type="AlphaFoldDB" id="A0A1N7SD17"/>
<evidence type="ECO:0000313" key="1">
    <source>
        <dbReference type="EMBL" id="SIT45222.1"/>
    </source>
</evidence>
<protein>
    <submittedName>
        <fullName evidence="1">Uncharacterized protein</fullName>
    </submittedName>
</protein>
<comment type="caution">
    <text evidence="1">The sequence shown here is derived from an EMBL/GenBank/DDBJ whole genome shotgun (WGS) entry which is preliminary data.</text>
</comment>
<dbReference type="EMBL" id="CYGY02000046">
    <property type="protein sequence ID" value="SIT45222.1"/>
    <property type="molecule type" value="Genomic_DNA"/>
</dbReference>
<sequence>MRERGYRVRSAAIAAAALAVRAQKAGPKANELTRRF</sequence>